<protein>
    <submittedName>
        <fullName evidence="1">Uncharacterized protein</fullName>
    </submittedName>
</protein>
<accession>B3TK38</accession>
<feature type="non-terminal residue" evidence="1">
    <location>
        <position position="1"/>
    </location>
</feature>
<name>B3TK38_HALDV</name>
<evidence type="ECO:0000313" key="1">
    <source>
        <dbReference type="EMBL" id="ABY87366.1"/>
    </source>
</evidence>
<proteinExistence type="evidence at transcript level"/>
<organism evidence="1">
    <name type="scientific">Haliotis diversicolor</name>
    <name type="common">Abalone</name>
    <name type="synonym">Sulculus diversicolor</name>
    <dbReference type="NCBI Taxonomy" id="36095"/>
    <lineage>
        <taxon>Eukaryota</taxon>
        <taxon>Metazoa</taxon>
        <taxon>Spiralia</taxon>
        <taxon>Lophotrochozoa</taxon>
        <taxon>Mollusca</taxon>
        <taxon>Gastropoda</taxon>
        <taxon>Vetigastropoda</taxon>
        <taxon>Lepetellida</taxon>
        <taxon>Haliotoidea</taxon>
        <taxon>Haliotidae</taxon>
        <taxon>Haliotis</taxon>
    </lineage>
</organism>
<dbReference type="AlphaFoldDB" id="B3TK38"/>
<reference evidence="1" key="1">
    <citation type="submission" date="2007-10" db="EMBL/GenBank/DDBJ databases">
        <authorList>
            <person name="Wang K.-J."/>
            <person name="Ren H.-L."/>
            <person name="Xu D.-D."/>
            <person name="Cai L."/>
            <person name="Lin Z.-Y."/>
            <person name="Yang M."/>
            <person name="Qiao K."/>
            <person name="Zhang N."/>
        </authorList>
    </citation>
    <scope>NUCLEOTIDE SEQUENCE</scope>
</reference>
<reference evidence="1" key="2">
    <citation type="journal article" date="2008" name="Dev. Comp. Immunol.">
        <title>Identification of the up-regulated expression genes in hemocytes of variously colored abalone (Haliotis diversicolor Reeve, 1846) challenged with bacteria.</title>
        <authorList>
            <person name="Wang K.J."/>
            <person name="Ren H.L."/>
            <person name="Xu D.D."/>
            <person name="Cai L."/>
            <person name="Yang M."/>
        </authorList>
    </citation>
    <scope>NUCLEOTIDE SEQUENCE</scope>
</reference>
<sequence>YMDSDSGMHGPYTEENIPRILQSRDTAAKSVRGRGVHLLVRLDTMFFEGTISSVENGMREQLFNTLLQQNEEEIRSIVTKLDYIMNIPCEFGLPLAGQAKRLTVAETPLLKECAESTYEWALFISRLRTQVSKMDEAALVEEYDGEPWHTYRKKYRDNLQRELLKGYTRQVSFQVQYKTTM</sequence>
<dbReference type="EMBL" id="EU244349">
    <property type="protein sequence ID" value="ABY87366.1"/>
    <property type="molecule type" value="mRNA"/>
</dbReference>